<sequence>MAETLATGAVSILSAMRPCLGRPHESSVAESPVVRHDMPPMQRHMAAGAIDSRSPWSHFAAPRHSLPPSGRLLHDQTSCSIICIIRLVPCLTSPGAAKNPNAAPEIPQDKRGRRQWWLPSPLNMSSSITSWPSANRTTAKKNEKTMKSHQHQREAAVPSIQYKAAFETLEYPTSETSGGVGG</sequence>
<organism evidence="2 3">
    <name type="scientific">Dothistroma septosporum (strain NZE10 / CBS 128990)</name>
    <name type="common">Red band needle blight fungus</name>
    <name type="synonym">Mycosphaerella pini</name>
    <dbReference type="NCBI Taxonomy" id="675120"/>
    <lineage>
        <taxon>Eukaryota</taxon>
        <taxon>Fungi</taxon>
        <taxon>Dikarya</taxon>
        <taxon>Ascomycota</taxon>
        <taxon>Pezizomycotina</taxon>
        <taxon>Dothideomycetes</taxon>
        <taxon>Dothideomycetidae</taxon>
        <taxon>Mycosphaerellales</taxon>
        <taxon>Mycosphaerellaceae</taxon>
        <taxon>Dothistroma</taxon>
    </lineage>
</organism>
<evidence type="ECO:0000256" key="1">
    <source>
        <dbReference type="SAM" id="MobiDB-lite"/>
    </source>
</evidence>
<feature type="compositionally biased region" description="Polar residues" evidence="1">
    <location>
        <begin position="127"/>
        <end position="137"/>
    </location>
</feature>
<reference evidence="2 3" key="2">
    <citation type="journal article" date="2012" name="PLoS Pathog.">
        <title>Diverse lifestyles and strategies of plant pathogenesis encoded in the genomes of eighteen Dothideomycetes fungi.</title>
        <authorList>
            <person name="Ohm R.A."/>
            <person name="Feau N."/>
            <person name="Henrissat B."/>
            <person name="Schoch C.L."/>
            <person name="Horwitz B.A."/>
            <person name="Barry K.W."/>
            <person name="Condon B.J."/>
            <person name="Copeland A.C."/>
            <person name="Dhillon B."/>
            <person name="Glaser F."/>
            <person name="Hesse C.N."/>
            <person name="Kosti I."/>
            <person name="LaButti K."/>
            <person name="Lindquist E.A."/>
            <person name="Lucas S."/>
            <person name="Salamov A.A."/>
            <person name="Bradshaw R.E."/>
            <person name="Ciuffetti L."/>
            <person name="Hamelin R.C."/>
            <person name="Kema G.H.J."/>
            <person name="Lawrence C."/>
            <person name="Scott J.A."/>
            <person name="Spatafora J.W."/>
            <person name="Turgeon B.G."/>
            <person name="de Wit P.J.G.M."/>
            <person name="Zhong S."/>
            <person name="Goodwin S.B."/>
            <person name="Grigoriev I.V."/>
        </authorList>
    </citation>
    <scope>NUCLEOTIDE SEQUENCE [LARGE SCALE GENOMIC DNA]</scope>
    <source>
        <strain evidence="3">NZE10 / CBS 128990</strain>
    </source>
</reference>
<feature type="compositionally biased region" description="Basic and acidic residues" evidence="1">
    <location>
        <begin position="140"/>
        <end position="154"/>
    </location>
</feature>
<dbReference type="HOGENOM" id="CLU_1481960_0_0_1"/>
<dbReference type="AlphaFoldDB" id="M2Y4L2"/>
<keyword evidence="3" id="KW-1185">Reference proteome</keyword>
<name>M2Y4L2_DOTSN</name>
<evidence type="ECO:0000313" key="2">
    <source>
        <dbReference type="EMBL" id="EME43229.1"/>
    </source>
</evidence>
<dbReference type="EMBL" id="KB446540">
    <property type="protein sequence ID" value="EME43229.1"/>
    <property type="molecule type" value="Genomic_DNA"/>
</dbReference>
<accession>M2Y4L2</accession>
<protein>
    <submittedName>
        <fullName evidence="2">Uncharacterized protein</fullName>
    </submittedName>
</protein>
<proteinExistence type="predicted"/>
<dbReference type="Proteomes" id="UP000016933">
    <property type="component" value="Unassembled WGS sequence"/>
</dbReference>
<dbReference type="OrthoDB" id="160645at2759"/>
<evidence type="ECO:0000313" key="3">
    <source>
        <dbReference type="Proteomes" id="UP000016933"/>
    </source>
</evidence>
<reference evidence="3" key="1">
    <citation type="journal article" date="2012" name="PLoS Genet.">
        <title>The genomes of the fungal plant pathogens Cladosporium fulvum and Dothistroma septosporum reveal adaptation to different hosts and lifestyles but also signatures of common ancestry.</title>
        <authorList>
            <person name="de Wit P.J.G.M."/>
            <person name="van der Burgt A."/>
            <person name="Oekmen B."/>
            <person name="Stergiopoulos I."/>
            <person name="Abd-Elsalam K.A."/>
            <person name="Aerts A.L."/>
            <person name="Bahkali A.H."/>
            <person name="Beenen H.G."/>
            <person name="Chettri P."/>
            <person name="Cox M.P."/>
            <person name="Datema E."/>
            <person name="de Vries R.P."/>
            <person name="Dhillon B."/>
            <person name="Ganley A.R."/>
            <person name="Griffiths S.A."/>
            <person name="Guo Y."/>
            <person name="Hamelin R.C."/>
            <person name="Henrissat B."/>
            <person name="Kabir M.S."/>
            <person name="Jashni M.K."/>
            <person name="Kema G."/>
            <person name="Klaubauf S."/>
            <person name="Lapidus A."/>
            <person name="Levasseur A."/>
            <person name="Lindquist E."/>
            <person name="Mehrabi R."/>
            <person name="Ohm R.A."/>
            <person name="Owen T.J."/>
            <person name="Salamov A."/>
            <person name="Schwelm A."/>
            <person name="Schijlen E."/>
            <person name="Sun H."/>
            <person name="van den Burg H.A."/>
            <person name="van Ham R.C.H.J."/>
            <person name="Zhang S."/>
            <person name="Goodwin S.B."/>
            <person name="Grigoriev I.V."/>
            <person name="Collemare J."/>
            <person name="Bradshaw R.E."/>
        </authorList>
    </citation>
    <scope>NUCLEOTIDE SEQUENCE [LARGE SCALE GENOMIC DNA]</scope>
    <source>
        <strain evidence="3">NZE10 / CBS 128990</strain>
    </source>
</reference>
<feature type="region of interest" description="Disordered" evidence="1">
    <location>
        <begin position="127"/>
        <end position="158"/>
    </location>
</feature>
<gene>
    <name evidence="2" type="ORF">DOTSEDRAFT_35535</name>
</gene>